<comment type="caution">
    <text evidence="2">The sequence shown here is derived from an EMBL/GenBank/DDBJ whole genome shotgun (WGS) entry which is preliminary data.</text>
</comment>
<accession>A0A429K8N5</accession>
<evidence type="ECO:0000313" key="3">
    <source>
        <dbReference type="Proteomes" id="UP000271320"/>
    </source>
</evidence>
<dbReference type="Proteomes" id="UP000271320">
    <property type="component" value="Unassembled WGS sequence"/>
</dbReference>
<gene>
    <name evidence="2" type="ORF">EA752_08765</name>
</gene>
<sequence length="325" mass="37850">MFDALENNSIQKIEVIKNLISTHQGITDTLPSLERLITKEFYLSSTITKTYAIFENFINTIIADYLDILSEIQEFSKLSSEFHKEYRIGISHILSKLEHKRYQHLTHEDVVKWYYDAIHNNKNYRFVTEALTRQEENYRLQTINLAFIKVDLKNFHSWVSHHPVLEKIFPSPQNKFASLESDLKNFIDLRNEASHRSLENLPGDTSLDGYLDLIIAIIQVISSYFRKSVILLKEDLSLITPLGVITEYFKKHEAYIISCNKDCFINIDSKVLVSTNNNCFLATIESLHDNNISINEMKITSHEYELGIKFNMPIPKGSNIYINYN</sequence>
<dbReference type="AlphaFoldDB" id="A0A429K8N5"/>
<name>A0A429K8N5_ACIPI</name>
<protein>
    <recommendedName>
        <fullName evidence="1">RiboL-PSP-HEPN domain-containing protein</fullName>
    </recommendedName>
</protein>
<dbReference type="RefSeq" id="WP_017385827.1">
    <property type="nucleotide sequence ID" value="NZ_BBTQ01000005.1"/>
</dbReference>
<feature type="domain" description="RiboL-PSP-HEPN" evidence="1">
    <location>
        <begin position="17"/>
        <end position="224"/>
    </location>
</feature>
<evidence type="ECO:0000259" key="1">
    <source>
        <dbReference type="Pfam" id="PF18735"/>
    </source>
</evidence>
<organism evidence="2 3">
    <name type="scientific">Acinetobacter pittii</name>
    <name type="common">Acinetobacter genomosp. 3</name>
    <dbReference type="NCBI Taxonomy" id="48296"/>
    <lineage>
        <taxon>Bacteria</taxon>
        <taxon>Pseudomonadati</taxon>
        <taxon>Pseudomonadota</taxon>
        <taxon>Gammaproteobacteria</taxon>
        <taxon>Moraxellales</taxon>
        <taxon>Moraxellaceae</taxon>
        <taxon>Acinetobacter</taxon>
        <taxon>Acinetobacter calcoaceticus/baumannii complex</taxon>
    </lineage>
</organism>
<reference evidence="2 3" key="1">
    <citation type="submission" date="2018-10" db="EMBL/GenBank/DDBJ databases">
        <title>GWAS and RNA-Seq identify cryptic mechanisms of antimicrobial resistance in Acinetobacter baumannii.</title>
        <authorList>
            <person name="Sahl J.W."/>
        </authorList>
    </citation>
    <scope>NUCLEOTIDE SEQUENCE [LARGE SCALE GENOMIC DNA]</scope>
    <source>
        <strain evidence="2 3">TG41884</strain>
    </source>
</reference>
<dbReference type="InterPro" id="IPR041519">
    <property type="entry name" value="HEPN_RiboL-PSP"/>
</dbReference>
<evidence type="ECO:0000313" key="2">
    <source>
        <dbReference type="EMBL" id="RSO60312.1"/>
    </source>
</evidence>
<proteinExistence type="predicted"/>
<dbReference type="Pfam" id="PF18735">
    <property type="entry name" value="HEPN_RiboL-PSP"/>
    <property type="match status" value="1"/>
</dbReference>
<dbReference type="EMBL" id="RFEW01000005">
    <property type="protein sequence ID" value="RSO60312.1"/>
    <property type="molecule type" value="Genomic_DNA"/>
</dbReference>